<dbReference type="EMBL" id="AP023354">
    <property type="protein sequence ID" value="BCJ28632.1"/>
    <property type="molecule type" value="Genomic_DNA"/>
</dbReference>
<dbReference type="PRINTS" id="PR00406">
    <property type="entry name" value="CYTB5RDTASE"/>
</dbReference>
<dbReference type="CDD" id="cd06217">
    <property type="entry name" value="FNR_iron_sulfur_binding_3"/>
    <property type="match status" value="1"/>
</dbReference>
<dbReference type="InterPro" id="IPR039261">
    <property type="entry name" value="FNR_nucleotide-bd"/>
</dbReference>
<dbReference type="AlphaFoldDB" id="A0A810L1V6"/>
<dbReference type="GO" id="GO:0016491">
    <property type="term" value="F:oxidoreductase activity"/>
    <property type="evidence" value="ECO:0007669"/>
    <property type="project" value="InterPro"/>
</dbReference>
<dbReference type="Gene3D" id="3.40.50.80">
    <property type="entry name" value="Nucleotide-binding domain of ferredoxin-NADP reductase (FNR) module"/>
    <property type="match status" value="1"/>
</dbReference>
<comment type="cofactor">
    <cofactor evidence="1">
        <name>FAD</name>
        <dbReference type="ChEBI" id="CHEBI:57692"/>
    </cofactor>
</comment>
<keyword evidence="6" id="KW-1185">Reference proteome</keyword>
<evidence type="ECO:0000313" key="6">
    <source>
        <dbReference type="Proteomes" id="UP000680750"/>
    </source>
</evidence>
<dbReference type="InterPro" id="IPR008333">
    <property type="entry name" value="Cbr1-like_FAD-bd_dom"/>
</dbReference>
<dbReference type="InterPro" id="IPR001433">
    <property type="entry name" value="OxRdtase_FAD/NAD-bd"/>
</dbReference>
<dbReference type="InterPro" id="IPR017927">
    <property type="entry name" value="FAD-bd_FR_type"/>
</dbReference>
<dbReference type="Gene3D" id="2.40.30.10">
    <property type="entry name" value="Translation factors"/>
    <property type="match status" value="1"/>
</dbReference>
<evidence type="ECO:0000256" key="2">
    <source>
        <dbReference type="ARBA" id="ARBA00022714"/>
    </source>
</evidence>
<sequence length="248" mass="27060">MAATALRRRLSWQLATVEAISRETHRVRRIHLALTGWPGHRPGQHVDVRLTAEDGYTAQRSYSIASAPSHSGVDLIVERLDDGEVSPYLTEVLQPGDQLELRGPIGGYFVWPEHRTEPVQLIAGGSGVVPFLAMIAHHQSTHSTTPLSLLYSVRSEHEHIGCPELAPRPGLDVTVTYTRTAPPGWVGPTGRLDRSKLERHLVGTERHPAIFVCGSTPFVETVATGLLALGYPSSSVKTERYGGTGDRT</sequence>
<dbReference type="RefSeq" id="WP_030449580.1">
    <property type="nucleotide sequence ID" value="NZ_AP023354.1"/>
</dbReference>
<dbReference type="InterPro" id="IPR001709">
    <property type="entry name" value="Flavoprot_Pyr_Nucl_cyt_Rdtase"/>
</dbReference>
<dbReference type="SUPFAM" id="SSF52343">
    <property type="entry name" value="Ferredoxin reductase-like, C-terminal NADP-linked domain"/>
    <property type="match status" value="1"/>
</dbReference>
<dbReference type="GO" id="GO:0051537">
    <property type="term" value="F:2 iron, 2 sulfur cluster binding"/>
    <property type="evidence" value="ECO:0007669"/>
    <property type="project" value="UniProtKB-KW"/>
</dbReference>
<protein>
    <submittedName>
        <fullName evidence="5">Oxidoreductase</fullName>
    </submittedName>
</protein>
<keyword evidence="2" id="KW-0408">Iron</keyword>
<evidence type="ECO:0000256" key="1">
    <source>
        <dbReference type="ARBA" id="ARBA00001974"/>
    </source>
</evidence>
<proteinExistence type="predicted"/>
<name>A0A810L1V6_9ACTN</name>
<dbReference type="PANTHER" id="PTHR47354:SF5">
    <property type="entry name" value="PROTEIN RFBI"/>
    <property type="match status" value="1"/>
</dbReference>
<gene>
    <name evidence="5" type="ORF">Asera_27400</name>
</gene>
<dbReference type="OrthoDB" id="5179582at2"/>
<feature type="domain" description="FAD-binding FR-type" evidence="4">
    <location>
        <begin position="10"/>
        <end position="111"/>
    </location>
</feature>
<organism evidence="5 6">
    <name type="scientific">Actinocatenispora sera</name>
    <dbReference type="NCBI Taxonomy" id="390989"/>
    <lineage>
        <taxon>Bacteria</taxon>
        <taxon>Bacillati</taxon>
        <taxon>Actinomycetota</taxon>
        <taxon>Actinomycetes</taxon>
        <taxon>Micromonosporales</taxon>
        <taxon>Micromonosporaceae</taxon>
        <taxon>Actinocatenispora</taxon>
    </lineage>
</organism>
<dbReference type="Proteomes" id="UP000680750">
    <property type="component" value="Chromosome"/>
</dbReference>
<keyword evidence="2" id="KW-0479">Metal-binding</keyword>
<dbReference type="Pfam" id="PF00970">
    <property type="entry name" value="FAD_binding_6"/>
    <property type="match status" value="1"/>
</dbReference>
<dbReference type="PROSITE" id="PS51384">
    <property type="entry name" value="FAD_FR"/>
    <property type="match status" value="1"/>
</dbReference>
<reference evidence="5" key="1">
    <citation type="submission" date="2020-08" db="EMBL/GenBank/DDBJ databases">
        <title>Whole genome shotgun sequence of Actinocatenispora sera NBRC 101916.</title>
        <authorList>
            <person name="Komaki H."/>
            <person name="Tamura T."/>
        </authorList>
    </citation>
    <scope>NUCLEOTIDE SEQUENCE</scope>
    <source>
        <strain evidence="5">NBRC 101916</strain>
    </source>
</reference>
<dbReference type="InterPro" id="IPR017938">
    <property type="entry name" value="Riboflavin_synthase-like_b-brl"/>
</dbReference>
<keyword evidence="2" id="KW-0001">2Fe-2S</keyword>
<keyword evidence="3" id="KW-0411">Iron-sulfur</keyword>
<accession>A0A810L1V6</accession>
<dbReference type="PRINTS" id="PR00371">
    <property type="entry name" value="FPNCR"/>
</dbReference>
<evidence type="ECO:0000259" key="4">
    <source>
        <dbReference type="PROSITE" id="PS51384"/>
    </source>
</evidence>
<evidence type="ECO:0000256" key="3">
    <source>
        <dbReference type="ARBA" id="ARBA00023014"/>
    </source>
</evidence>
<dbReference type="PANTHER" id="PTHR47354">
    <property type="entry name" value="NADH OXIDOREDUCTASE HCR"/>
    <property type="match status" value="1"/>
</dbReference>
<dbReference type="Pfam" id="PF00175">
    <property type="entry name" value="NAD_binding_1"/>
    <property type="match status" value="1"/>
</dbReference>
<dbReference type="KEGG" id="aser:Asera_27400"/>
<evidence type="ECO:0000313" key="5">
    <source>
        <dbReference type="EMBL" id="BCJ28632.1"/>
    </source>
</evidence>
<dbReference type="InterPro" id="IPR050415">
    <property type="entry name" value="MRET"/>
</dbReference>
<dbReference type="SUPFAM" id="SSF63380">
    <property type="entry name" value="Riboflavin synthase domain-like"/>
    <property type="match status" value="1"/>
</dbReference>